<evidence type="ECO:0000256" key="1">
    <source>
        <dbReference type="SAM" id="Coils"/>
    </source>
</evidence>
<dbReference type="AlphaFoldDB" id="A0AAV5KT12"/>
<feature type="coiled-coil region" evidence="1">
    <location>
        <begin position="29"/>
        <end position="56"/>
    </location>
</feature>
<reference evidence="2 3" key="1">
    <citation type="journal article" date="2021" name="Commun. Biol.">
        <title>The genome of Shorea leprosula (Dipterocarpaceae) highlights the ecological relevance of drought in aseasonal tropical rainforests.</title>
        <authorList>
            <person name="Ng K.K.S."/>
            <person name="Kobayashi M.J."/>
            <person name="Fawcett J.A."/>
            <person name="Hatakeyama M."/>
            <person name="Paape T."/>
            <person name="Ng C.H."/>
            <person name="Ang C.C."/>
            <person name="Tnah L.H."/>
            <person name="Lee C.T."/>
            <person name="Nishiyama T."/>
            <person name="Sese J."/>
            <person name="O'Brien M.J."/>
            <person name="Copetti D."/>
            <person name="Mohd Noor M.I."/>
            <person name="Ong R.C."/>
            <person name="Putra M."/>
            <person name="Sireger I.Z."/>
            <person name="Indrioko S."/>
            <person name="Kosugi Y."/>
            <person name="Izuno A."/>
            <person name="Isagi Y."/>
            <person name="Lee S.L."/>
            <person name="Shimizu K.K."/>
        </authorList>
    </citation>
    <scope>NUCLEOTIDE SEQUENCE [LARGE SCALE GENOMIC DNA]</scope>
    <source>
        <strain evidence="2">214</strain>
    </source>
</reference>
<sequence>MRNQRLMTLKRSRIYRDKEMKGEKMGLKNHKLKERRENRKERLRLLIQRLLNLKKEVLGLTTQNCSFILAPSAAFLTSSASSSFVIAADRRYRREATATLAKRVRFKRKRGYNWCVRRRKPPSRCYYPFPVTAKTIWKVVFGIGDARCGFHCAEIPYYSHSRSSARR</sequence>
<comment type="caution">
    <text evidence="2">The sequence shown here is derived from an EMBL/GenBank/DDBJ whole genome shotgun (WGS) entry which is preliminary data.</text>
</comment>
<protein>
    <recommendedName>
        <fullName evidence="4">Ribosomal protein S14</fullName>
    </recommendedName>
</protein>
<evidence type="ECO:0000313" key="2">
    <source>
        <dbReference type="EMBL" id="GKV27688.1"/>
    </source>
</evidence>
<keyword evidence="3" id="KW-1185">Reference proteome</keyword>
<name>A0AAV5KT12_9ROSI</name>
<keyword evidence="1" id="KW-0175">Coiled coil</keyword>
<gene>
    <name evidence="2" type="ORF">SLEP1_g36826</name>
</gene>
<evidence type="ECO:0000313" key="3">
    <source>
        <dbReference type="Proteomes" id="UP001054252"/>
    </source>
</evidence>
<proteinExistence type="predicted"/>
<dbReference type="EMBL" id="BPVZ01000076">
    <property type="protein sequence ID" value="GKV27688.1"/>
    <property type="molecule type" value="Genomic_DNA"/>
</dbReference>
<dbReference type="Proteomes" id="UP001054252">
    <property type="component" value="Unassembled WGS sequence"/>
</dbReference>
<accession>A0AAV5KT12</accession>
<organism evidence="2 3">
    <name type="scientific">Rubroshorea leprosula</name>
    <dbReference type="NCBI Taxonomy" id="152421"/>
    <lineage>
        <taxon>Eukaryota</taxon>
        <taxon>Viridiplantae</taxon>
        <taxon>Streptophyta</taxon>
        <taxon>Embryophyta</taxon>
        <taxon>Tracheophyta</taxon>
        <taxon>Spermatophyta</taxon>
        <taxon>Magnoliopsida</taxon>
        <taxon>eudicotyledons</taxon>
        <taxon>Gunneridae</taxon>
        <taxon>Pentapetalae</taxon>
        <taxon>rosids</taxon>
        <taxon>malvids</taxon>
        <taxon>Malvales</taxon>
        <taxon>Dipterocarpaceae</taxon>
        <taxon>Rubroshorea</taxon>
    </lineage>
</organism>
<evidence type="ECO:0008006" key="4">
    <source>
        <dbReference type="Google" id="ProtNLM"/>
    </source>
</evidence>